<evidence type="ECO:0000256" key="1">
    <source>
        <dbReference type="ARBA" id="ARBA00022741"/>
    </source>
</evidence>
<dbReference type="GO" id="GO:0004748">
    <property type="term" value="F:ribonucleoside-diphosphate reductase activity, thioredoxin disulfide as acceptor"/>
    <property type="evidence" value="ECO:0007669"/>
    <property type="project" value="TreeGrafter"/>
</dbReference>
<dbReference type="RefSeq" id="WP_132026552.1">
    <property type="nucleotide sequence ID" value="NZ_CP068564.1"/>
</dbReference>
<dbReference type="InterPro" id="IPR005144">
    <property type="entry name" value="ATP-cone_dom"/>
</dbReference>
<dbReference type="SUPFAM" id="SSF51998">
    <property type="entry name" value="PFL-like glycyl radical enzymes"/>
    <property type="match status" value="1"/>
</dbReference>
<dbReference type="GO" id="GO:0031250">
    <property type="term" value="C:anaerobic ribonucleoside-triphosphate reductase complex"/>
    <property type="evidence" value="ECO:0007669"/>
    <property type="project" value="TreeGrafter"/>
</dbReference>
<dbReference type="Proteomes" id="UP000294567">
    <property type="component" value="Unassembled WGS sequence"/>
</dbReference>
<keyword evidence="6" id="KW-1185">Reference proteome</keyword>
<dbReference type="CDD" id="cd01675">
    <property type="entry name" value="RNR_III"/>
    <property type="match status" value="1"/>
</dbReference>
<gene>
    <name evidence="5" type="ORF">EDD65_103158</name>
</gene>
<feature type="domain" description="ATP-cone" evidence="4">
    <location>
        <begin position="3"/>
        <end position="95"/>
    </location>
</feature>
<dbReference type="NCBIfam" id="TIGR02487">
    <property type="entry name" value="NrdD"/>
    <property type="match status" value="1"/>
</dbReference>
<dbReference type="InterPro" id="IPR012833">
    <property type="entry name" value="NrdD"/>
</dbReference>
<name>A0A4R3KZK6_9FIRM</name>
<accession>A0A4R3KZK6</accession>
<sequence>MITKIRKRDGREVPFNIEKIANAIFKAAQAVGGQDYDMAVKLAEEVAIELNRKYEDQIPGVEDIQDIVEKTLIENGHAKTAKEYILYRAERTRIREMDMRLMRVYEDLTFKKAEDIDLKRENANIDGDTAMGTMLKYGSEGAKQFYDLFILNPAHSEAHKNGDIHIHDLDFLTLTTTCCQIDIIKLFKGGFNTGHGYLREPKDIQSYAALACIAIQSNQNDQHGGQSIPNFDYGMALGVKKTYIKTYRQNLLKSIELLVEDVDLEENVKNIFGILENEYNLVPTLGGNEEYKKKEAEYLDELLNDTSLVQKIQNFAERNAYKDTDRRTYQAMEALIHNLNTMHSRAGAQIPFSSINYGTDTSPEGRMVMKNLLLSTEAGLGNGETPIFPIQIFKVKEGINYNPGDPNYDLLKLACRVSAKRLFPNFSFIDAPFNIKYYKEGHPETEIAYMGCRTRVIGNVYDPSREIVNGRGNLSFTTINLPRLGLKHRGDIKGFYEELDRTIDLVIEQLLERFEIQASKRVHNFPFLMGQGIWIDSDKLDKNDEIREILKHGTLSIGFIGLAECLKALTGFHHGESIESQKLGLEIIGHMRDRMDETSKQFGMNFTLLATPAEGTAGRFVKIDREIFGEIEGITDREYYTNSFHVPVYYEITAFEKINIEAPYHELTNAGHITYIEVDGDPTQNLEAFEKIIRAMKEAGVGYGSINHPVDRDPVCGFTGIIGDTCPKCGREEGDIKFQRIRRITGYLVGTLERFNDAKRAEERDRVKHFSCSYK</sequence>
<dbReference type="GO" id="GO:0005524">
    <property type="term" value="F:ATP binding"/>
    <property type="evidence" value="ECO:0007669"/>
    <property type="project" value="UniProtKB-UniRule"/>
</dbReference>
<evidence type="ECO:0000313" key="5">
    <source>
        <dbReference type="EMBL" id="TCS90847.1"/>
    </source>
</evidence>
<evidence type="ECO:0000256" key="2">
    <source>
        <dbReference type="ARBA" id="ARBA00022840"/>
    </source>
</evidence>
<proteinExistence type="predicted"/>
<evidence type="ECO:0000256" key="3">
    <source>
        <dbReference type="PROSITE-ProRule" id="PRU00492"/>
    </source>
</evidence>
<keyword evidence="1 3" id="KW-0547">Nucleotide-binding</keyword>
<organism evidence="5 6">
    <name type="scientific">Keratinibaculum paraultunense</name>
    <dbReference type="NCBI Taxonomy" id="1278232"/>
    <lineage>
        <taxon>Bacteria</taxon>
        <taxon>Bacillati</taxon>
        <taxon>Bacillota</taxon>
        <taxon>Tissierellia</taxon>
        <taxon>Tissierellales</taxon>
        <taxon>Tepidimicrobiaceae</taxon>
        <taxon>Keratinibaculum</taxon>
    </lineage>
</organism>
<dbReference type="GO" id="GO:0008998">
    <property type="term" value="F:ribonucleoside-triphosphate reductase (thioredoxin) activity"/>
    <property type="evidence" value="ECO:0007669"/>
    <property type="project" value="InterPro"/>
</dbReference>
<dbReference type="OrthoDB" id="9804622at2"/>
<dbReference type="EMBL" id="SMAE01000003">
    <property type="protein sequence ID" value="TCS90847.1"/>
    <property type="molecule type" value="Genomic_DNA"/>
</dbReference>
<dbReference type="Pfam" id="PF03477">
    <property type="entry name" value="ATP-cone"/>
    <property type="match status" value="1"/>
</dbReference>
<comment type="caution">
    <text evidence="5">The sequence shown here is derived from an EMBL/GenBank/DDBJ whole genome shotgun (WGS) entry which is preliminary data.</text>
</comment>
<dbReference type="GO" id="GO:0006260">
    <property type="term" value="P:DNA replication"/>
    <property type="evidence" value="ECO:0007669"/>
    <property type="project" value="InterPro"/>
</dbReference>
<dbReference type="PANTHER" id="PTHR21075:SF0">
    <property type="entry name" value="ANAEROBIC RIBONUCLEOSIDE-TRIPHOSPHATE REDUCTASE"/>
    <property type="match status" value="1"/>
</dbReference>
<protein>
    <submittedName>
        <fullName evidence="5">Ribonucleoside-triphosphate reductase class III catalytic subunit</fullName>
    </submittedName>
</protein>
<dbReference type="GO" id="GO:0009265">
    <property type="term" value="P:2'-deoxyribonucleotide biosynthetic process"/>
    <property type="evidence" value="ECO:0007669"/>
    <property type="project" value="TreeGrafter"/>
</dbReference>
<reference evidence="5 6" key="1">
    <citation type="submission" date="2019-03" db="EMBL/GenBank/DDBJ databases">
        <title>Genomic Encyclopedia of Type Strains, Phase IV (KMG-IV): sequencing the most valuable type-strain genomes for metagenomic binning, comparative biology and taxonomic classification.</title>
        <authorList>
            <person name="Goeker M."/>
        </authorList>
    </citation>
    <scope>NUCLEOTIDE SEQUENCE [LARGE SCALE GENOMIC DNA]</scope>
    <source>
        <strain evidence="5 6">DSM 26752</strain>
    </source>
</reference>
<evidence type="ECO:0000259" key="4">
    <source>
        <dbReference type="PROSITE" id="PS51161"/>
    </source>
</evidence>
<dbReference type="Pfam" id="PF13597">
    <property type="entry name" value="NRDD"/>
    <property type="match status" value="1"/>
</dbReference>
<dbReference type="NCBIfam" id="NF005497">
    <property type="entry name" value="PRK07111.1"/>
    <property type="match status" value="1"/>
</dbReference>
<dbReference type="AlphaFoldDB" id="A0A4R3KZK6"/>
<evidence type="ECO:0000313" key="6">
    <source>
        <dbReference type="Proteomes" id="UP000294567"/>
    </source>
</evidence>
<dbReference type="Gene3D" id="3.20.70.20">
    <property type="match status" value="1"/>
</dbReference>
<dbReference type="PANTHER" id="PTHR21075">
    <property type="entry name" value="ANAEROBIC RIBONUCLEOSIDE-TRIPHOSPHATE REDUCTASE"/>
    <property type="match status" value="1"/>
</dbReference>
<keyword evidence="2 3" id="KW-0067">ATP-binding</keyword>
<dbReference type="PROSITE" id="PS51161">
    <property type="entry name" value="ATP_CONE"/>
    <property type="match status" value="1"/>
</dbReference>